<evidence type="ECO:0000256" key="11">
    <source>
        <dbReference type="ARBA" id="ARBA00023303"/>
    </source>
</evidence>
<dbReference type="Pfam" id="PF00520">
    <property type="entry name" value="Ion_trans"/>
    <property type="match status" value="1"/>
</dbReference>
<feature type="domain" description="Putative zinc-ribbon" evidence="14">
    <location>
        <begin position="206"/>
        <end position="231"/>
    </location>
</feature>
<feature type="transmembrane region" description="Helical" evidence="12">
    <location>
        <begin position="21"/>
        <end position="41"/>
    </location>
</feature>
<dbReference type="STRING" id="192904.SAMN04488514_101837"/>
<proteinExistence type="predicted"/>
<dbReference type="AlphaFoldDB" id="A0A1G9K4I6"/>
<dbReference type="Gene3D" id="1.10.287.70">
    <property type="match status" value="1"/>
</dbReference>
<comment type="subcellular location">
    <subcellularLocation>
        <location evidence="1">Membrane</location>
        <topology evidence="1">Multi-pass membrane protein</topology>
    </subcellularLocation>
</comment>
<name>A0A1G9K4I6_9FLAO</name>
<evidence type="ECO:0000313" key="16">
    <source>
        <dbReference type="Proteomes" id="UP000199440"/>
    </source>
</evidence>
<dbReference type="PRINTS" id="PR00169">
    <property type="entry name" value="KCHANNEL"/>
</dbReference>
<dbReference type="PANTHER" id="PTHR11537">
    <property type="entry name" value="VOLTAGE-GATED POTASSIUM CHANNEL"/>
    <property type="match status" value="1"/>
</dbReference>
<dbReference type="InterPro" id="IPR005821">
    <property type="entry name" value="Ion_trans_dom"/>
</dbReference>
<evidence type="ECO:0000256" key="5">
    <source>
        <dbReference type="ARBA" id="ARBA00022826"/>
    </source>
</evidence>
<keyword evidence="2" id="KW-0813">Transport</keyword>
<dbReference type="PANTHER" id="PTHR11537:SF254">
    <property type="entry name" value="POTASSIUM VOLTAGE-GATED CHANNEL PROTEIN SHAB"/>
    <property type="match status" value="1"/>
</dbReference>
<reference evidence="15 16" key="1">
    <citation type="submission" date="2016-10" db="EMBL/GenBank/DDBJ databases">
        <authorList>
            <person name="de Groot N.N."/>
        </authorList>
    </citation>
    <scope>NUCLEOTIDE SEQUENCE [LARGE SCALE GENOMIC DNA]</scope>
    <source>
        <strain evidence="15 16">DSM 19886</strain>
    </source>
</reference>
<dbReference type="SUPFAM" id="SSF81324">
    <property type="entry name" value="Voltage-gated potassium channels"/>
    <property type="match status" value="1"/>
</dbReference>
<keyword evidence="8 12" id="KW-1133">Transmembrane helix</keyword>
<feature type="domain" description="Ion transport" evidence="13">
    <location>
        <begin position="13"/>
        <end position="194"/>
    </location>
</feature>
<evidence type="ECO:0000256" key="4">
    <source>
        <dbReference type="ARBA" id="ARBA00022692"/>
    </source>
</evidence>
<evidence type="ECO:0000256" key="6">
    <source>
        <dbReference type="ARBA" id="ARBA00022882"/>
    </source>
</evidence>
<dbReference type="Gene3D" id="1.20.120.350">
    <property type="entry name" value="Voltage-gated potassium channels. Chain C"/>
    <property type="match status" value="1"/>
</dbReference>
<gene>
    <name evidence="15" type="ORF">SAMN04488514_101837</name>
</gene>
<keyword evidence="4 12" id="KW-0812">Transmembrane</keyword>
<feature type="transmembrane region" description="Helical" evidence="12">
    <location>
        <begin position="169"/>
        <end position="189"/>
    </location>
</feature>
<evidence type="ECO:0000256" key="3">
    <source>
        <dbReference type="ARBA" id="ARBA00022538"/>
    </source>
</evidence>
<evidence type="ECO:0000259" key="13">
    <source>
        <dbReference type="Pfam" id="PF00520"/>
    </source>
</evidence>
<keyword evidence="11 15" id="KW-0407">Ion channel</keyword>
<protein>
    <submittedName>
        <fullName evidence="15">Voltage-gated potassium channel</fullName>
    </submittedName>
</protein>
<sequence length="234" mass="26221">MLESIPRLDAKYHAFFNTTEWVVTILFSIEYILRIICINKPKKYIFSFFGIIDLLSTIPKYLSFFVISAQFITAFRALRLLRVFRILKLVRFVGESNNLARALRASRTKIFVFVFFVLIISVLLGTIMYLVEGPEHGFASIPHSVYWTIVTLTTVGYGDISPETALGQFLATLIMIIGYGVIAVPTGIVSAEYTSKALKDNSLGEGQSCSDCGADIIRSDAQYCRKCGHKLSDD</sequence>
<evidence type="ECO:0000256" key="8">
    <source>
        <dbReference type="ARBA" id="ARBA00022989"/>
    </source>
</evidence>
<keyword evidence="6" id="KW-0851">Voltage-gated channel</keyword>
<evidence type="ECO:0000256" key="1">
    <source>
        <dbReference type="ARBA" id="ARBA00004141"/>
    </source>
</evidence>
<evidence type="ECO:0000256" key="10">
    <source>
        <dbReference type="ARBA" id="ARBA00023136"/>
    </source>
</evidence>
<dbReference type="GO" id="GO:0008076">
    <property type="term" value="C:voltage-gated potassium channel complex"/>
    <property type="evidence" value="ECO:0007669"/>
    <property type="project" value="InterPro"/>
</dbReference>
<dbReference type="Pfam" id="PF13248">
    <property type="entry name" value="Zn_ribbon_3"/>
    <property type="match status" value="1"/>
</dbReference>
<evidence type="ECO:0000259" key="14">
    <source>
        <dbReference type="Pfam" id="PF13248"/>
    </source>
</evidence>
<keyword evidence="3" id="KW-0633">Potassium transport</keyword>
<accession>A0A1G9K4I6</accession>
<evidence type="ECO:0000256" key="7">
    <source>
        <dbReference type="ARBA" id="ARBA00022958"/>
    </source>
</evidence>
<evidence type="ECO:0000256" key="2">
    <source>
        <dbReference type="ARBA" id="ARBA00022448"/>
    </source>
</evidence>
<dbReference type="InterPro" id="IPR059113">
    <property type="entry name" value="Znf_ribbon"/>
</dbReference>
<keyword evidence="10 12" id="KW-0472">Membrane</keyword>
<keyword evidence="7" id="KW-0630">Potassium</keyword>
<keyword evidence="5" id="KW-0631">Potassium channel</keyword>
<feature type="transmembrane region" description="Helical" evidence="12">
    <location>
        <begin position="110"/>
        <end position="131"/>
    </location>
</feature>
<dbReference type="EMBL" id="FNGV01000001">
    <property type="protein sequence ID" value="SDL44609.1"/>
    <property type="molecule type" value="Genomic_DNA"/>
</dbReference>
<dbReference type="Proteomes" id="UP000199440">
    <property type="component" value="Unassembled WGS sequence"/>
</dbReference>
<dbReference type="GO" id="GO:0001508">
    <property type="term" value="P:action potential"/>
    <property type="evidence" value="ECO:0007669"/>
    <property type="project" value="TreeGrafter"/>
</dbReference>
<keyword evidence="9" id="KW-0406">Ion transport</keyword>
<keyword evidence="16" id="KW-1185">Reference proteome</keyword>
<evidence type="ECO:0000313" key="15">
    <source>
        <dbReference type="EMBL" id="SDL44609.1"/>
    </source>
</evidence>
<evidence type="ECO:0000256" key="12">
    <source>
        <dbReference type="SAM" id="Phobius"/>
    </source>
</evidence>
<dbReference type="GO" id="GO:0005249">
    <property type="term" value="F:voltage-gated potassium channel activity"/>
    <property type="evidence" value="ECO:0007669"/>
    <property type="project" value="InterPro"/>
</dbReference>
<dbReference type="InterPro" id="IPR028325">
    <property type="entry name" value="VG_K_chnl"/>
</dbReference>
<dbReference type="InterPro" id="IPR027359">
    <property type="entry name" value="Volt_channel_dom_sf"/>
</dbReference>
<organism evidence="15 16">
    <name type="scientific">Kriegella aquimaris</name>
    <dbReference type="NCBI Taxonomy" id="192904"/>
    <lineage>
        <taxon>Bacteria</taxon>
        <taxon>Pseudomonadati</taxon>
        <taxon>Bacteroidota</taxon>
        <taxon>Flavobacteriia</taxon>
        <taxon>Flavobacteriales</taxon>
        <taxon>Flavobacteriaceae</taxon>
        <taxon>Kriegella</taxon>
    </lineage>
</organism>
<evidence type="ECO:0000256" key="9">
    <source>
        <dbReference type="ARBA" id="ARBA00023065"/>
    </source>
</evidence>